<protein>
    <submittedName>
        <fullName evidence="1">Uncharacterized protein</fullName>
    </submittedName>
</protein>
<gene>
    <name evidence="1" type="ORF">PCASD_07494</name>
</gene>
<proteinExistence type="predicted"/>
<name>A0A2N5V072_9BASI</name>
<dbReference type="EMBL" id="PGCI01000068">
    <property type="protein sequence ID" value="PLW43401.1"/>
    <property type="molecule type" value="Genomic_DNA"/>
</dbReference>
<dbReference type="Proteomes" id="UP000235392">
    <property type="component" value="Unassembled WGS sequence"/>
</dbReference>
<comment type="caution">
    <text evidence="1">The sequence shown here is derived from an EMBL/GenBank/DDBJ whole genome shotgun (WGS) entry which is preliminary data.</text>
</comment>
<organism evidence="1 2">
    <name type="scientific">Puccinia coronata f. sp. avenae</name>
    <dbReference type="NCBI Taxonomy" id="200324"/>
    <lineage>
        <taxon>Eukaryota</taxon>
        <taxon>Fungi</taxon>
        <taxon>Dikarya</taxon>
        <taxon>Basidiomycota</taxon>
        <taxon>Pucciniomycotina</taxon>
        <taxon>Pucciniomycetes</taxon>
        <taxon>Pucciniales</taxon>
        <taxon>Pucciniaceae</taxon>
        <taxon>Puccinia</taxon>
    </lineage>
</organism>
<evidence type="ECO:0000313" key="1">
    <source>
        <dbReference type="EMBL" id="PLW43401.1"/>
    </source>
</evidence>
<dbReference type="AlphaFoldDB" id="A0A2N5V072"/>
<sequence>MPHHSAADQGWDSLNTFNYVFGSHLLCLWRDGCSHSNDTEEVWQDPGNPPLNLLV</sequence>
<evidence type="ECO:0000313" key="2">
    <source>
        <dbReference type="Proteomes" id="UP000235392"/>
    </source>
</evidence>
<accession>A0A2N5V072</accession>
<reference evidence="1 2" key="1">
    <citation type="submission" date="2017-11" db="EMBL/GenBank/DDBJ databases">
        <title>De novo assembly and phasing of dikaryotic genomes from two isolates of Puccinia coronata f. sp. avenae, the causal agent of oat crown rust.</title>
        <authorList>
            <person name="Miller M.E."/>
            <person name="Zhang Y."/>
            <person name="Omidvar V."/>
            <person name="Sperschneider J."/>
            <person name="Schwessinger B."/>
            <person name="Raley C."/>
            <person name="Palmer J.M."/>
            <person name="Garnica D."/>
            <person name="Upadhyaya N."/>
            <person name="Rathjen J."/>
            <person name="Taylor J.M."/>
            <person name="Park R.F."/>
            <person name="Dodds P.N."/>
            <person name="Hirsch C.D."/>
            <person name="Kianian S.F."/>
            <person name="Figueroa M."/>
        </authorList>
    </citation>
    <scope>NUCLEOTIDE SEQUENCE [LARGE SCALE GENOMIC DNA]</scope>
    <source>
        <strain evidence="1">12SD80</strain>
    </source>
</reference>